<dbReference type="AlphaFoldDB" id="A0A016WZ11"/>
<proteinExistence type="predicted"/>
<accession>A0A016WZ11</accession>
<dbReference type="Proteomes" id="UP000024635">
    <property type="component" value="Unassembled WGS sequence"/>
</dbReference>
<evidence type="ECO:0000313" key="1">
    <source>
        <dbReference type="EMBL" id="EYC44900.1"/>
    </source>
</evidence>
<protein>
    <submittedName>
        <fullName evidence="1">Uncharacterized protein</fullName>
    </submittedName>
</protein>
<gene>
    <name evidence="1" type="primary">Acey_s0446.g1604</name>
    <name evidence="1" type="ORF">Y032_0446g1604</name>
</gene>
<sequence>MLVKADDNQRMSCSHIVVLEVHIPAEGWDDIALFPHDDTRKGIKDKVVGVDQSVGCATHSTSSEHRRGVECVCALYSDLRWASDAPS</sequence>
<organism evidence="1 2">
    <name type="scientific">Ancylostoma ceylanicum</name>
    <dbReference type="NCBI Taxonomy" id="53326"/>
    <lineage>
        <taxon>Eukaryota</taxon>
        <taxon>Metazoa</taxon>
        <taxon>Ecdysozoa</taxon>
        <taxon>Nematoda</taxon>
        <taxon>Chromadorea</taxon>
        <taxon>Rhabditida</taxon>
        <taxon>Rhabditina</taxon>
        <taxon>Rhabditomorpha</taxon>
        <taxon>Strongyloidea</taxon>
        <taxon>Ancylostomatidae</taxon>
        <taxon>Ancylostomatinae</taxon>
        <taxon>Ancylostoma</taxon>
    </lineage>
</organism>
<dbReference type="EMBL" id="JARK01000046">
    <property type="protein sequence ID" value="EYC44900.1"/>
    <property type="molecule type" value="Genomic_DNA"/>
</dbReference>
<name>A0A016WZ11_9BILA</name>
<comment type="caution">
    <text evidence="1">The sequence shown here is derived from an EMBL/GenBank/DDBJ whole genome shotgun (WGS) entry which is preliminary data.</text>
</comment>
<keyword evidence="2" id="KW-1185">Reference proteome</keyword>
<evidence type="ECO:0000313" key="2">
    <source>
        <dbReference type="Proteomes" id="UP000024635"/>
    </source>
</evidence>
<reference evidence="2" key="1">
    <citation type="journal article" date="2015" name="Nat. Genet.">
        <title>The genome and transcriptome of the zoonotic hookworm Ancylostoma ceylanicum identify infection-specific gene families.</title>
        <authorList>
            <person name="Schwarz E.M."/>
            <person name="Hu Y."/>
            <person name="Antoshechkin I."/>
            <person name="Miller M.M."/>
            <person name="Sternberg P.W."/>
            <person name="Aroian R.V."/>
        </authorList>
    </citation>
    <scope>NUCLEOTIDE SEQUENCE</scope>
    <source>
        <strain evidence="2">HY135</strain>
    </source>
</reference>